<dbReference type="InterPro" id="IPR042230">
    <property type="entry name" value="CusF_sf"/>
</dbReference>
<reference evidence="3 4" key="1">
    <citation type="submission" date="2019-01" db="EMBL/GenBank/DDBJ databases">
        <authorList>
            <person name="Chen W.-M."/>
        </authorList>
    </citation>
    <scope>NUCLEOTIDE SEQUENCE [LARGE SCALE GENOMIC DNA]</scope>
    <source>
        <strain evidence="3 4">FSY-9</strain>
    </source>
</reference>
<name>A0A437N0P5_9SPHN</name>
<evidence type="ECO:0000313" key="3">
    <source>
        <dbReference type="EMBL" id="RVU03457.1"/>
    </source>
</evidence>
<gene>
    <name evidence="3" type="ORF">EOE18_16040</name>
</gene>
<sequence>MNKMLIVASSLALSASLAGCKKEAEAPQAAATPSGADKAMSNMSTGAAVQHGSSTGTITAIDAAKGTVTLNHKEIAALRWPGMTMSFAATAEQLKDLKVGDHVEFELDWDGKSGLITKITKI</sequence>
<evidence type="ECO:0000256" key="1">
    <source>
        <dbReference type="SAM" id="MobiDB-lite"/>
    </source>
</evidence>
<dbReference type="EMBL" id="SACO01000015">
    <property type="protein sequence ID" value="RVU03457.1"/>
    <property type="molecule type" value="Genomic_DNA"/>
</dbReference>
<dbReference type="InterPro" id="IPR021647">
    <property type="entry name" value="CusF_Ec"/>
</dbReference>
<dbReference type="Gene3D" id="2.40.50.320">
    <property type="entry name" value="Copper binding periplasmic protein CusF"/>
    <property type="match status" value="1"/>
</dbReference>
<feature type="signal peptide" evidence="2">
    <location>
        <begin position="1"/>
        <end position="18"/>
    </location>
</feature>
<dbReference type="PROSITE" id="PS51257">
    <property type="entry name" value="PROKAR_LIPOPROTEIN"/>
    <property type="match status" value="1"/>
</dbReference>
<dbReference type="Pfam" id="PF11604">
    <property type="entry name" value="CusF_Ec"/>
    <property type="match status" value="1"/>
</dbReference>
<accession>A0A437N0P5</accession>
<protein>
    <submittedName>
        <fullName evidence="3">Copper-binding protein</fullName>
    </submittedName>
</protein>
<dbReference type="Proteomes" id="UP000282837">
    <property type="component" value="Unassembled WGS sequence"/>
</dbReference>
<feature type="chain" id="PRO_5019358340" evidence="2">
    <location>
        <begin position="19"/>
        <end position="122"/>
    </location>
</feature>
<keyword evidence="4" id="KW-1185">Reference proteome</keyword>
<dbReference type="RefSeq" id="WP_127711359.1">
    <property type="nucleotide sequence ID" value="NZ_SACO01000015.1"/>
</dbReference>
<evidence type="ECO:0000313" key="4">
    <source>
        <dbReference type="Proteomes" id="UP000282837"/>
    </source>
</evidence>
<proteinExistence type="predicted"/>
<organism evidence="3 4">
    <name type="scientific">Novosphingobium umbonatum</name>
    <dbReference type="NCBI Taxonomy" id="1908524"/>
    <lineage>
        <taxon>Bacteria</taxon>
        <taxon>Pseudomonadati</taxon>
        <taxon>Pseudomonadota</taxon>
        <taxon>Alphaproteobacteria</taxon>
        <taxon>Sphingomonadales</taxon>
        <taxon>Sphingomonadaceae</taxon>
        <taxon>Novosphingobium</taxon>
    </lineage>
</organism>
<comment type="caution">
    <text evidence="3">The sequence shown here is derived from an EMBL/GenBank/DDBJ whole genome shotgun (WGS) entry which is preliminary data.</text>
</comment>
<dbReference type="AlphaFoldDB" id="A0A437N0P5"/>
<dbReference type="OrthoDB" id="5771277at2"/>
<keyword evidence="2" id="KW-0732">Signal</keyword>
<evidence type="ECO:0000256" key="2">
    <source>
        <dbReference type="SAM" id="SignalP"/>
    </source>
</evidence>
<feature type="region of interest" description="Disordered" evidence="1">
    <location>
        <begin position="27"/>
        <end position="48"/>
    </location>
</feature>